<dbReference type="OrthoDB" id="894286at2"/>
<reference evidence="3 4" key="1">
    <citation type="submission" date="2018-09" db="EMBL/GenBank/DDBJ databases">
        <authorList>
            <person name="Wang X."/>
            <person name="Du Z."/>
        </authorList>
    </citation>
    <scope>NUCLEOTIDE SEQUENCE [LARGE SCALE GENOMIC DNA]</scope>
    <source>
        <strain evidence="3 4">N3</strain>
    </source>
</reference>
<dbReference type="Gene3D" id="3.40.10.10">
    <property type="entry name" value="DNA Methylphosphotriester Repair Domain"/>
    <property type="match status" value="1"/>
</dbReference>
<dbReference type="RefSeq" id="WP_119476403.1">
    <property type="nucleotide sequence ID" value="NZ_QXML01000001.1"/>
</dbReference>
<name>A0A418PXP8_9BACT</name>
<dbReference type="GO" id="GO:0006355">
    <property type="term" value="P:regulation of DNA-templated transcription"/>
    <property type="evidence" value="ECO:0007669"/>
    <property type="project" value="InterPro"/>
</dbReference>
<feature type="domain" description="Ada DNA repair metal-binding" evidence="2">
    <location>
        <begin position="23"/>
        <end position="69"/>
    </location>
</feature>
<dbReference type="GO" id="GO:0006281">
    <property type="term" value="P:DNA repair"/>
    <property type="evidence" value="ECO:0007669"/>
    <property type="project" value="InterPro"/>
</dbReference>
<sequence length="82" mass="9710">MVRHSDLGDRELITLIRKRELTFAGNSKLRIYGKLSCSTGKRLKRENRVFFSSEKEAIFHGYRPCGHCMKEGYKRWIYLAKQ</sequence>
<evidence type="ECO:0000313" key="4">
    <source>
        <dbReference type="Proteomes" id="UP000283522"/>
    </source>
</evidence>
<dbReference type="GO" id="GO:0008168">
    <property type="term" value="F:methyltransferase activity"/>
    <property type="evidence" value="ECO:0007669"/>
    <property type="project" value="InterPro"/>
</dbReference>
<dbReference type="GO" id="GO:0003677">
    <property type="term" value="F:DNA binding"/>
    <property type="evidence" value="ECO:0007669"/>
    <property type="project" value="InterPro"/>
</dbReference>
<protein>
    <submittedName>
        <fullName evidence="3">Metal-binding protein</fullName>
    </submittedName>
</protein>
<dbReference type="InterPro" id="IPR035451">
    <property type="entry name" value="Ada-like_dom_sf"/>
</dbReference>
<evidence type="ECO:0000259" key="2">
    <source>
        <dbReference type="Pfam" id="PF02805"/>
    </source>
</evidence>
<gene>
    <name evidence="3" type="ORF">D0X99_03185</name>
</gene>
<keyword evidence="4" id="KW-1185">Reference proteome</keyword>
<dbReference type="Pfam" id="PF02805">
    <property type="entry name" value="Ada_Zn_binding"/>
    <property type="match status" value="1"/>
</dbReference>
<dbReference type="GO" id="GO:0008270">
    <property type="term" value="F:zinc ion binding"/>
    <property type="evidence" value="ECO:0007669"/>
    <property type="project" value="InterPro"/>
</dbReference>
<organism evidence="3 4">
    <name type="scientific">Algoriphagus lacus</name>
    <dbReference type="NCBI Taxonomy" id="2056311"/>
    <lineage>
        <taxon>Bacteria</taxon>
        <taxon>Pseudomonadati</taxon>
        <taxon>Bacteroidota</taxon>
        <taxon>Cytophagia</taxon>
        <taxon>Cytophagales</taxon>
        <taxon>Cyclobacteriaceae</taxon>
        <taxon>Algoriphagus</taxon>
    </lineage>
</organism>
<dbReference type="EMBL" id="QXML01000001">
    <property type="protein sequence ID" value="RIW18928.1"/>
    <property type="molecule type" value="Genomic_DNA"/>
</dbReference>
<dbReference type="SUPFAM" id="SSF57884">
    <property type="entry name" value="Ada DNA repair protein, N-terminal domain (N-Ada 10)"/>
    <property type="match status" value="1"/>
</dbReference>
<dbReference type="AlphaFoldDB" id="A0A418PXP8"/>
<evidence type="ECO:0000313" key="3">
    <source>
        <dbReference type="EMBL" id="RIW18928.1"/>
    </source>
</evidence>
<accession>A0A418PXP8</accession>
<proteinExistence type="predicted"/>
<dbReference type="InterPro" id="IPR004026">
    <property type="entry name" value="Ada_DNA_repair_Zn-bd"/>
</dbReference>
<keyword evidence="1" id="KW-0010">Activator</keyword>
<dbReference type="Proteomes" id="UP000283522">
    <property type="component" value="Unassembled WGS sequence"/>
</dbReference>
<comment type="caution">
    <text evidence="3">The sequence shown here is derived from an EMBL/GenBank/DDBJ whole genome shotgun (WGS) entry which is preliminary data.</text>
</comment>
<evidence type="ECO:0000256" key="1">
    <source>
        <dbReference type="ARBA" id="ARBA00023159"/>
    </source>
</evidence>